<feature type="compositionally biased region" description="Basic and acidic residues" evidence="1">
    <location>
        <begin position="9"/>
        <end position="36"/>
    </location>
</feature>
<feature type="compositionally biased region" description="Basic and acidic residues" evidence="1">
    <location>
        <begin position="43"/>
        <end position="55"/>
    </location>
</feature>
<name>A0A4Z1KYC9_9HELO</name>
<accession>A0A4Z1KYC9</accession>
<protein>
    <submittedName>
        <fullName evidence="2">Uncharacterized protein</fullName>
    </submittedName>
</protein>
<comment type="caution">
    <text evidence="2">The sequence shown here is derived from an EMBL/GenBank/DDBJ whole genome shotgun (WGS) entry which is preliminary data.</text>
</comment>
<dbReference type="EMBL" id="PQXO01000104">
    <property type="protein sequence ID" value="TGO89542.1"/>
    <property type="molecule type" value="Genomic_DNA"/>
</dbReference>
<gene>
    <name evidence="2" type="ORF">BPOR_0104g00060</name>
</gene>
<dbReference type="Proteomes" id="UP000297280">
    <property type="component" value="Unassembled WGS sequence"/>
</dbReference>
<evidence type="ECO:0000313" key="3">
    <source>
        <dbReference type="Proteomes" id="UP000297280"/>
    </source>
</evidence>
<sequence length="63" mass="7573">MATRLQVKQLDHPLRAHRDIPKAQELRQHKERDDRHPKKTRRGTKEDRTTNECKVRRVMPAHA</sequence>
<evidence type="ECO:0000256" key="1">
    <source>
        <dbReference type="SAM" id="MobiDB-lite"/>
    </source>
</evidence>
<reference evidence="2 3" key="1">
    <citation type="submission" date="2017-12" db="EMBL/GenBank/DDBJ databases">
        <title>Comparative genomics of Botrytis spp.</title>
        <authorList>
            <person name="Valero-Jimenez C.A."/>
            <person name="Tapia P."/>
            <person name="Veloso J."/>
            <person name="Silva-Moreno E."/>
            <person name="Staats M."/>
            <person name="Valdes J.H."/>
            <person name="Van Kan J.A.L."/>
        </authorList>
    </citation>
    <scope>NUCLEOTIDE SEQUENCE [LARGE SCALE GENOMIC DNA]</scope>
    <source>
        <strain evidence="2 3">MUCL3349</strain>
    </source>
</reference>
<feature type="region of interest" description="Disordered" evidence="1">
    <location>
        <begin position="1"/>
        <end position="63"/>
    </location>
</feature>
<organism evidence="2 3">
    <name type="scientific">Botrytis porri</name>
    <dbReference type="NCBI Taxonomy" id="87229"/>
    <lineage>
        <taxon>Eukaryota</taxon>
        <taxon>Fungi</taxon>
        <taxon>Dikarya</taxon>
        <taxon>Ascomycota</taxon>
        <taxon>Pezizomycotina</taxon>
        <taxon>Leotiomycetes</taxon>
        <taxon>Helotiales</taxon>
        <taxon>Sclerotiniaceae</taxon>
        <taxon>Botrytis</taxon>
    </lineage>
</organism>
<keyword evidence="3" id="KW-1185">Reference proteome</keyword>
<dbReference type="AlphaFoldDB" id="A0A4Z1KYC9"/>
<proteinExistence type="predicted"/>
<evidence type="ECO:0000313" key="2">
    <source>
        <dbReference type="EMBL" id="TGO89542.1"/>
    </source>
</evidence>